<dbReference type="OrthoDB" id="7255276at2759"/>
<keyword evidence="1 2" id="KW-0193">Cuticle</keyword>
<dbReference type="GO" id="GO:0008010">
    <property type="term" value="F:structural constituent of chitin-based larval cuticle"/>
    <property type="evidence" value="ECO:0007669"/>
    <property type="project" value="TreeGrafter"/>
</dbReference>
<dbReference type="PANTHER" id="PTHR10380">
    <property type="entry name" value="CUTICLE PROTEIN"/>
    <property type="match status" value="1"/>
</dbReference>
<dbReference type="Proteomes" id="UP001154078">
    <property type="component" value="Chromosome 5"/>
</dbReference>
<dbReference type="InterPro" id="IPR000618">
    <property type="entry name" value="Insect_cuticle"/>
</dbReference>
<evidence type="ECO:0000256" key="1">
    <source>
        <dbReference type="ARBA" id="ARBA00022460"/>
    </source>
</evidence>
<name>A0A9P0BB22_BRAAE</name>
<feature type="chain" id="PRO_5040203774" evidence="3">
    <location>
        <begin position="21"/>
        <end position="123"/>
    </location>
</feature>
<dbReference type="GO" id="GO:0062129">
    <property type="term" value="C:chitin-based extracellular matrix"/>
    <property type="evidence" value="ECO:0007669"/>
    <property type="project" value="TreeGrafter"/>
</dbReference>
<dbReference type="PROSITE" id="PS00233">
    <property type="entry name" value="CHIT_BIND_RR_1"/>
    <property type="match status" value="1"/>
</dbReference>
<evidence type="ECO:0000313" key="4">
    <source>
        <dbReference type="EMBL" id="CAH0558128.1"/>
    </source>
</evidence>
<accession>A0A9P0BB22</accession>
<dbReference type="PROSITE" id="PS51155">
    <property type="entry name" value="CHIT_BIND_RR_2"/>
    <property type="match status" value="1"/>
</dbReference>
<organism evidence="4 5">
    <name type="scientific">Brassicogethes aeneus</name>
    <name type="common">Rape pollen beetle</name>
    <name type="synonym">Meligethes aeneus</name>
    <dbReference type="NCBI Taxonomy" id="1431903"/>
    <lineage>
        <taxon>Eukaryota</taxon>
        <taxon>Metazoa</taxon>
        <taxon>Ecdysozoa</taxon>
        <taxon>Arthropoda</taxon>
        <taxon>Hexapoda</taxon>
        <taxon>Insecta</taxon>
        <taxon>Pterygota</taxon>
        <taxon>Neoptera</taxon>
        <taxon>Endopterygota</taxon>
        <taxon>Coleoptera</taxon>
        <taxon>Polyphaga</taxon>
        <taxon>Cucujiformia</taxon>
        <taxon>Nitidulidae</taxon>
        <taxon>Meligethinae</taxon>
        <taxon>Brassicogethes</taxon>
    </lineage>
</organism>
<sequence length="123" mass="13532">MQSSVVFALTMCFLNLHVFCSQISSEYKNVKVLSYHLDGPSPDGYNFGYETSDGQTREEYGKIVKKGNNEEVLQVEGSYSYKGVDGRIYRVIFTAGEEGYKPKVYIGDHIPTAALASLTGGLG</sequence>
<keyword evidence="3" id="KW-0732">Signal</keyword>
<proteinExistence type="predicted"/>
<evidence type="ECO:0000256" key="3">
    <source>
        <dbReference type="SAM" id="SignalP"/>
    </source>
</evidence>
<keyword evidence="5" id="KW-1185">Reference proteome</keyword>
<dbReference type="PRINTS" id="PR00947">
    <property type="entry name" value="CUTICLE"/>
</dbReference>
<dbReference type="EMBL" id="OV121136">
    <property type="protein sequence ID" value="CAH0558128.1"/>
    <property type="molecule type" value="Genomic_DNA"/>
</dbReference>
<evidence type="ECO:0000256" key="2">
    <source>
        <dbReference type="PROSITE-ProRule" id="PRU00497"/>
    </source>
</evidence>
<dbReference type="InterPro" id="IPR050468">
    <property type="entry name" value="Cuticle_Struct_Prot"/>
</dbReference>
<reference evidence="4" key="1">
    <citation type="submission" date="2021-12" db="EMBL/GenBank/DDBJ databases">
        <authorList>
            <person name="King R."/>
        </authorList>
    </citation>
    <scope>NUCLEOTIDE SEQUENCE</scope>
</reference>
<dbReference type="PANTHER" id="PTHR10380:SF192">
    <property type="entry name" value="GEO02312P1"/>
    <property type="match status" value="1"/>
</dbReference>
<feature type="signal peptide" evidence="3">
    <location>
        <begin position="1"/>
        <end position="20"/>
    </location>
</feature>
<dbReference type="Pfam" id="PF00379">
    <property type="entry name" value="Chitin_bind_4"/>
    <property type="match status" value="1"/>
</dbReference>
<evidence type="ECO:0000313" key="5">
    <source>
        <dbReference type="Proteomes" id="UP001154078"/>
    </source>
</evidence>
<dbReference type="InterPro" id="IPR031311">
    <property type="entry name" value="CHIT_BIND_RR_consensus"/>
</dbReference>
<dbReference type="AlphaFoldDB" id="A0A9P0BB22"/>
<protein>
    <submittedName>
        <fullName evidence="4">Uncharacterized protein</fullName>
    </submittedName>
</protein>
<gene>
    <name evidence="4" type="ORF">MELIAE_LOCUS8669</name>
</gene>